<dbReference type="Proteomes" id="UP000009022">
    <property type="component" value="Unassembled WGS sequence"/>
</dbReference>
<keyword evidence="2" id="KW-1185">Reference proteome</keyword>
<dbReference type="CTD" id="6760189"/>
<accession>B3SFF6</accession>
<evidence type="ECO:0000313" key="2">
    <source>
        <dbReference type="Proteomes" id="UP000009022"/>
    </source>
</evidence>
<dbReference type="GeneID" id="6760189"/>
<organism evidence="1 2">
    <name type="scientific">Trichoplax adhaerens</name>
    <name type="common">Trichoplax reptans</name>
    <dbReference type="NCBI Taxonomy" id="10228"/>
    <lineage>
        <taxon>Eukaryota</taxon>
        <taxon>Metazoa</taxon>
        <taxon>Placozoa</taxon>
        <taxon>Uniplacotomia</taxon>
        <taxon>Trichoplacea</taxon>
        <taxon>Trichoplacidae</taxon>
        <taxon>Trichoplax</taxon>
    </lineage>
</organism>
<evidence type="ECO:0000313" key="1">
    <source>
        <dbReference type="EMBL" id="EDV18539.1"/>
    </source>
</evidence>
<dbReference type="EMBL" id="DS986244">
    <property type="protein sequence ID" value="EDV18539.1"/>
    <property type="molecule type" value="Genomic_DNA"/>
</dbReference>
<dbReference type="AlphaFoldDB" id="B3SFF6"/>
<dbReference type="KEGG" id="tad:TRIADDRAFT_62952"/>
<dbReference type="InParanoid" id="B3SFF6"/>
<protein>
    <submittedName>
        <fullName evidence="1">Uncharacterized protein</fullName>
    </submittedName>
</protein>
<gene>
    <name evidence="1" type="ORF">TRIADDRAFT_62952</name>
</gene>
<sequence length="306" mass="34721">MFYRTSDDPLTMELKLHRQYCGIRYLFVPTPDNCGAPNVKWEFIIPVPTWHKGANYALWTGNIELTFSLQKMGSDNSQTVFWGSNYAYIDYDKTADGKQNPKRVCAFYSPTFLASWFTDGEKIGCIDIPLNPAPNIYNKIIVPKESVKVSNVTPNGSTFIKPQINLQLIDSTGQPKGGYTTLTYNYEDFSSSCSKILNNTYCPFIPSYDPTKICARSTDNISGNIGCIDRPRPTDSGIKLKAKYHYFIDNNCQDDSGNLSIFSSLKIQLLPNNISNNKEIKEFPEQNSGIRDYYACYVMIQQMFMV</sequence>
<proteinExistence type="predicted"/>
<dbReference type="RefSeq" id="XP_002118975.1">
    <property type="nucleotide sequence ID" value="XM_002118939.1"/>
</dbReference>
<reference evidence="1 2" key="1">
    <citation type="journal article" date="2008" name="Nature">
        <title>The Trichoplax genome and the nature of placozoans.</title>
        <authorList>
            <person name="Srivastava M."/>
            <person name="Begovic E."/>
            <person name="Chapman J."/>
            <person name="Putnam N.H."/>
            <person name="Hellsten U."/>
            <person name="Kawashima T."/>
            <person name="Kuo A."/>
            <person name="Mitros T."/>
            <person name="Salamov A."/>
            <person name="Carpenter M.L."/>
            <person name="Signorovitch A.Y."/>
            <person name="Moreno M.A."/>
            <person name="Kamm K."/>
            <person name="Grimwood J."/>
            <person name="Schmutz J."/>
            <person name="Shapiro H."/>
            <person name="Grigoriev I.V."/>
            <person name="Buss L.W."/>
            <person name="Schierwater B."/>
            <person name="Dellaporta S.L."/>
            <person name="Rokhsar D.S."/>
        </authorList>
    </citation>
    <scope>NUCLEOTIDE SEQUENCE [LARGE SCALE GENOMIC DNA]</scope>
    <source>
        <strain evidence="1 2">Grell-BS-1999</strain>
    </source>
</reference>
<dbReference type="HOGENOM" id="CLU_910079_0_0_1"/>
<name>B3SFF6_TRIAD</name>